<dbReference type="Gene3D" id="3.40.190.10">
    <property type="entry name" value="Periplasmic binding protein-like II"/>
    <property type="match status" value="2"/>
</dbReference>
<keyword evidence="1" id="KW-1003">Cell membrane</keyword>
<comment type="caution">
    <text evidence="7">The sequence shown here is derived from an EMBL/GenBank/DDBJ whole genome shotgun (WGS) entry which is preliminary data.</text>
</comment>
<evidence type="ECO:0000256" key="6">
    <source>
        <dbReference type="SAM" id="SignalP"/>
    </source>
</evidence>
<dbReference type="Pfam" id="PF01547">
    <property type="entry name" value="SBP_bac_1"/>
    <property type="match status" value="1"/>
</dbReference>
<proteinExistence type="predicted"/>
<dbReference type="InterPro" id="IPR006059">
    <property type="entry name" value="SBP"/>
</dbReference>
<keyword evidence="2 6" id="KW-0732">Signal</keyword>
<protein>
    <submittedName>
        <fullName evidence="7">ABC-type sugar transport system, periplasmic component</fullName>
    </submittedName>
</protein>
<dbReference type="STRING" id="1195236.CTER_3539"/>
<dbReference type="PANTHER" id="PTHR43649">
    <property type="entry name" value="ARABINOSE-BINDING PROTEIN-RELATED"/>
    <property type="match status" value="1"/>
</dbReference>
<dbReference type="PANTHER" id="PTHR43649:SF33">
    <property type="entry name" value="POLYGALACTURONAN_RHAMNOGALACTURONAN-BINDING PROTEIN YTCQ"/>
    <property type="match status" value="1"/>
</dbReference>
<reference evidence="7 8" key="1">
    <citation type="journal article" date="2013" name="Genome Announc.">
        <title>Draft Genome Sequence of the Cellulolytic, Mesophilic, Anaerobic Bacterium Clostridium termitidis Strain CT1112 (DSM 5398).</title>
        <authorList>
            <person name="Lal S."/>
            <person name="Ramachandran U."/>
            <person name="Zhang X."/>
            <person name="Munir R."/>
            <person name="Sparling R."/>
            <person name="Levin D.B."/>
        </authorList>
    </citation>
    <scope>NUCLEOTIDE SEQUENCE [LARGE SCALE GENOMIC DNA]</scope>
    <source>
        <strain evidence="7 8">CT1112</strain>
    </source>
</reference>
<dbReference type="RefSeq" id="WP_004627914.1">
    <property type="nucleotide sequence ID" value="NZ_AORV01000049.1"/>
</dbReference>
<keyword evidence="3" id="KW-0472">Membrane</keyword>
<dbReference type="AlphaFoldDB" id="S0FK23"/>
<dbReference type="EMBL" id="AORV01000049">
    <property type="protein sequence ID" value="EMS70666.1"/>
    <property type="molecule type" value="Genomic_DNA"/>
</dbReference>
<gene>
    <name evidence="7" type="ORF">CTER_3539</name>
</gene>
<evidence type="ECO:0000256" key="1">
    <source>
        <dbReference type="ARBA" id="ARBA00022475"/>
    </source>
</evidence>
<dbReference type="eggNOG" id="COG1653">
    <property type="taxonomic scope" value="Bacteria"/>
</dbReference>
<feature type="chain" id="PRO_5039640431" evidence="6">
    <location>
        <begin position="22"/>
        <end position="567"/>
    </location>
</feature>
<dbReference type="Proteomes" id="UP000014155">
    <property type="component" value="Unassembled WGS sequence"/>
</dbReference>
<dbReference type="PATRIC" id="fig|1195236.3.peg.3761"/>
<keyword evidence="5" id="KW-0449">Lipoprotein</keyword>
<keyword evidence="7" id="KW-0813">Transport</keyword>
<evidence type="ECO:0000313" key="7">
    <source>
        <dbReference type="EMBL" id="EMS70666.1"/>
    </source>
</evidence>
<name>S0FK23_RUMCE</name>
<dbReference type="SUPFAM" id="SSF53850">
    <property type="entry name" value="Periplasmic binding protein-like II"/>
    <property type="match status" value="1"/>
</dbReference>
<evidence type="ECO:0000256" key="5">
    <source>
        <dbReference type="ARBA" id="ARBA00023288"/>
    </source>
</evidence>
<dbReference type="InterPro" id="IPR050490">
    <property type="entry name" value="Bact_solute-bd_prot1"/>
</dbReference>
<accession>S0FK23</accession>
<keyword evidence="8" id="KW-1185">Reference proteome</keyword>
<dbReference type="PROSITE" id="PS51257">
    <property type="entry name" value="PROKAR_LIPOPROTEIN"/>
    <property type="match status" value="1"/>
</dbReference>
<evidence type="ECO:0000256" key="3">
    <source>
        <dbReference type="ARBA" id="ARBA00023136"/>
    </source>
</evidence>
<sequence>MRKKLALILGCVLSVSTLLSACGSNAQSAGSASASNVSAASGADTGLSEPGQFPLVKEKTTIKALIGWGTQTDINKNWNTLDYEEKTNVHVEWQVASAGDFREKRALVIASGDLPDVFLNGYNDFTAADEMQYGSQGSIIPLNNIIDKNSIYLKKIFDENPLYRKIATSPDGNIYSMPTFSVCYHCDYSQKMWVNVAWLNKLNMQMPTTTDEFEQMLAAFKEKDPNGNGKADEMPLMTTTDGWHYQLEGFLMNAFVHCDADTHLALNNGNIEMTAIKPEFKEGLKYLNNLYKKKLIPPQAFTTNATSMQKLNESGDAEVVGAIPGGANYIFAGGPAVSDRWRDYDILPPIAGPNGFKSAPNYSATRDIITGDVAISSAAKDPALIMRWIDWLYSEEGTLWHDTNGGREGTEYRKADAGEVGLDGNPAKWTSLKVRKPEDNVVWEQFFPSNMTKEFRAGWKSPREWNVPNDSQAPEVQLFQGTKAYEAVAPRNEDSLPNLFVTSDKISDYTRIKTGIDDYIKESVVKFITGNMDVEKDWDSYVEKMKKIGLDDYLKMAQDAYDAKFKN</sequence>
<keyword evidence="7" id="KW-0762">Sugar transport</keyword>
<keyword evidence="4" id="KW-0564">Palmitate</keyword>
<evidence type="ECO:0000256" key="4">
    <source>
        <dbReference type="ARBA" id="ARBA00023139"/>
    </source>
</evidence>
<feature type="signal peptide" evidence="6">
    <location>
        <begin position="1"/>
        <end position="21"/>
    </location>
</feature>
<evidence type="ECO:0000313" key="8">
    <source>
        <dbReference type="Proteomes" id="UP000014155"/>
    </source>
</evidence>
<organism evidence="7 8">
    <name type="scientific">Ruminiclostridium cellobioparum subsp. termitidis CT1112</name>
    <dbReference type="NCBI Taxonomy" id="1195236"/>
    <lineage>
        <taxon>Bacteria</taxon>
        <taxon>Bacillati</taxon>
        <taxon>Bacillota</taxon>
        <taxon>Clostridia</taxon>
        <taxon>Eubacteriales</taxon>
        <taxon>Oscillospiraceae</taxon>
        <taxon>Ruminiclostridium</taxon>
    </lineage>
</organism>
<evidence type="ECO:0000256" key="2">
    <source>
        <dbReference type="ARBA" id="ARBA00022729"/>
    </source>
</evidence>